<dbReference type="InterPro" id="IPR005721">
    <property type="entry name" value="Ribosomal_uL22_euk/arc"/>
</dbReference>
<name>A0A1A6GUQ7_NEOLE</name>
<feature type="compositionally biased region" description="Polar residues" evidence="1">
    <location>
        <begin position="176"/>
        <end position="188"/>
    </location>
</feature>
<dbReference type="STRING" id="56216.A0A1A6GUQ7"/>
<feature type="non-terminal residue" evidence="2">
    <location>
        <position position="1"/>
    </location>
</feature>
<reference evidence="2 3" key="1">
    <citation type="submission" date="2016-06" db="EMBL/GenBank/DDBJ databases">
        <title>The Draft Genome Sequence and Annotation of the Desert Woodrat Neotoma lepida.</title>
        <authorList>
            <person name="Campbell M."/>
            <person name="Oakeson K.F."/>
            <person name="Yandell M."/>
            <person name="Halpert J.R."/>
            <person name="Dearing D."/>
        </authorList>
    </citation>
    <scope>NUCLEOTIDE SEQUENCE [LARGE SCALE GENOMIC DNA]</scope>
    <source>
        <strain evidence="2">417</strain>
        <tissue evidence="2">Liver</tissue>
    </source>
</reference>
<sequence>SREQTKAQRQQEPHRADFRWLATVLTQKTLQNHANQNIQIFKNFKNTSETAQTIKGMHTRKATKYRRYVTLKKSCVPFQRYNGRVGMPRPNIIEHSKVRKNPICTDKLTVLMARLTHTCSSSYIETILTGEKKIIPKPEEKVEQEKKISQKKLKKQKLMAQEAELLQTPWVLQKLPENTNGTSNQQNMGRLVCGAPSEPTHSPAAQVQAQELRTAARTKFS</sequence>
<gene>
    <name evidence="2" type="ORF">A6R68_01553</name>
</gene>
<feature type="compositionally biased region" description="Polar residues" evidence="1">
    <location>
        <begin position="199"/>
        <end position="211"/>
    </location>
</feature>
<dbReference type="AlphaFoldDB" id="A0A1A6GUQ7"/>
<evidence type="ECO:0000313" key="3">
    <source>
        <dbReference type="Proteomes" id="UP000092124"/>
    </source>
</evidence>
<dbReference type="GO" id="GO:0022625">
    <property type="term" value="C:cytosolic large ribosomal subunit"/>
    <property type="evidence" value="ECO:0007669"/>
    <property type="project" value="TreeGrafter"/>
</dbReference>
<feature type="non-terminal residue" evidence="2">
    <location>
        <position position="221"/>
    </location>
</feature>
<evidence type="ECO:0000256" key="1">
    <source>
        <dbReference type="SAM" id="MobiDB-lite"/>
    </source>
</evidence>
<dbReference type="Proteomes" id="UP000092124">
    <property type="component" value="Unassembled WGS sequence"/>
</dbReference>
<keyword evidence="3" id="KW-1185">Reference proteome</keyword>
<comment type="caution">
    <text evidence="2">The sequence shown here is derived from an EMBL/GenBank/DDBJ whole genome shotgun (WGS) entry which is preliminary data.</text>
</comment>
<dbReference type="Gene3D" id="3.90.470.10">
    <property type="entry name" value="Ribosomal protein L22/L17"/>
    <property type="match status" value="1"/>
</dbReference>
<dbReference type="PANTHER" id="PTHR11593">
    <property type="entry name" value="60S RIBOSOMAL PROTEIN L17"/>
    <property type="match status" value="1"/>
</dbReference>
<feature type="region of interest" description="Disordered" evidence="1">
    <location>
        <begin position="176"/>
        <end position="221"/>
    </location>
</feature>
<protein>
    <submittedName>
        <fullName evidence="2">Uncharacterized protein</fullName>
    </submittedName>
</protein>
<dbReference type="GO" id="GO:0003735">
    <property type="term" value="F:structural constituent of ribosome"/>
    <property type="evidence" value="ECO:0007669"/>
    <property type="project" value="InterPro"/>
</dbReference>
<dbReference type="PANTHER" id="PTHR11593:SF10">
    <property type="entry name" value="60S RIBOSOMAL PROTEIN L17"/>
    <property type="match status" value="1"/>
</dbReference>
<evidence type="ECO:0000313" key="2">
    <source>
        <dbReference type="EMBL" id="OBS69906.1"/>
    </source>
</evidence>
<organism evidence="2 3">
    <name type="scientific">Neotoma lepida</name>
    <name type="common">Desert woodrat</name>
    <dbReference type="NCBI Taxonomy" id="56216"/>
    <lineage>
        <taxon>Eukaryota</taxon>
        <taxon>Metazoa</taxon>
        <taxon>Chordata</taxon>
        <taxon>Craniata</taxon>
        <taxon>Vertebrata</taxon>
        <taxon>Euteleostomi</taxon>
        <taxon>Mammalia</taxon>
        <taxon>Eutheria</taxon>
        <taxon>Euarchontoglires</taxon>
        <taxon>Glires</taxon>
        <taxon>Rodentia</taxon>
        <taxon>Myomorpha</taxon>
        <taxon>Muroidea</taxon>
        <taxon>Cricetidae</taxon>
        <taxon>Neotominae</taxon>
        <taxon>Neotoma</taxon>
    </lineage>
</organism>
<dbReference type="EMBL" id="LZPO01066629">
    <property type="protein sequence ID" value="OBS69906.1"/>
    <property type="molecule type" value="Genomic_DNA"/>
</dbReference>
<accession>A0A1A6GUQ7</accession>
<proteinExistence type="predicted"/>
<dbReference type="InterPro" id="IPR036394">
    <property type="entry name" value="Ribosomal_uL22_sf"/>
</dbReference>
<dbReference type="GO" id="GO:0002181">
    <property type="term" value="P:cytoplasmic translation"/>
    <property type="evidence" value="ECO:0007669"/>
    <property type="project" value="TreeGrafter"/>
</dbReference>
<dbReference type="SUPFAM" id="SSF54843">
    <property type="entry name" value="Ribosomal protein L22"/>
    <property type="match status" value="1"/>
</dbReference>